<accession>A0A7Z9CET8</accession>
<dbReference type="Proteomes" id="UP000270205">
    <property type="component" value="Unassembled WGS sequence"/>
</dbReference>
<evidence type="ECO:0000256" key="1">
    <source>
        <dbReference type="ARBA" id="ARBA00022729"/>
    </source>
</evidence>
<proteinExistence type="predicted"/>
<dbReference type="EMBL" id="UYIV01000001">
    <property type="protein sequence ID" value="VDH02576.1"/>
    <property type="molecule type" value="Genomic_DNA"/>
</dbReference>
<comment type="caution">
    <text evidence="5">The sequence shown here is derived from an EMBL/GenBank/DDBJ whole genome shotgun (WGS) entry which is preliminary data.</text>
</comment>
<name>A0A7Z9CET8_9FLAO</name>
<reference evidence="5 6" key="1">
    <citation type="submission" date="2018-11" db="EMBL/GenBank/DDBJ databases">
        <authorList>
            <consortium name="Pathogen Informatics"/>
        </authorList>
    </citation>
    <scope>NUCLEOTIDE SEQUENCE [LARGE SCALE GENOMIC DNA]</scope>
    <source>
        <strain evidence="5 6">NCTC12929</strain>
    </source>
</reference>
<dbReference type="Pfam" id="PF18962">
    <property type="entry name" value="Por_Secre_tail"/>
    <property type="match status" value="1"/>
</dbReference>
<feature type="domain" description="Secretion system C-terminal sorting" evidence="3">
    <location>
        <begin position="615"/>
        <end position="680"/>
    </location>
</feature>
<dbReference type="NCBIfam" id="TIGR04183">
    <property type="entry name" value="Por_Secre_tail"/>
    <property type="match status" value="1"/>
</dbReference>
<protein>
    <submittedName>
        <fullName evidence="5">Por secretion system C-terminal sorting domain</fullName>
    </submittedName>
</protein>
<feature type="signal peptide" evidence="2">
    <location>
        <begin position="1"/>
        <end position="29"/>
    </location>
</feature>
<evidence type="ECO:0000259" key="4">
    <source>
        <dbReference type="Pfam" id="PF20009"/>
    </source>
</evidence>
<dbReference type="AlphaFoldDB" id="A0A7Z9CET8"/>
<sequence length="682" mass="73961">MRKDFLFMKKNYFKLALLATVFATTALHAQVSRYTFSQSQGTYTPLANPTVVASVATAGNSLDREVFTQQLPFTFSFNGNDYTSVNIYTDGFVSFGAPVNPRAASYHFRPLSNNTPHEGLIAVITNDLEGLNVSGKEGQISVKESGTAPNRIYTIQWKNFTKVQYSGYSSKHYDMNFQLNLHENGVIEKKYNISTFGTPDDYYFGVGLRGATTNDFAIRKAEDIDNPNNWTETTTGTNKYDEIYTDPNTLPPSGLTFTWTPATCLPNFQYGVDGNMITQVIFNTISNTSPFTSGTTPVYEDFTSISTDVNKGATYPISVKGPSSTFPSDVVAYIDFNQNGDFSDAGESFYLGRIQPGNPANANTITSNIMIPASAMTGATKMRLVKNTNTAALSNPSAPNSITGPCDTNLRSGQVEEYTLNIVGTTPTPSCSPVADFSFDFEGLTEAQLFSTSCWNGNYTTFPTVSLTNAAGSNGNIPLPDKAMQIYKGMGITNDITLVMPEVTTKNGTHHLKFDIEVPLAGSPASITGTETIVIGTVTDANDLASFQPVASFPVNAAGSFSTPAITFPAGHTRVAMKFSFGPQPHKALIIDNVKWQDITLATKEINKNDANFLVYPNPASDIVYFQTDKKIGKVEVYNAGGQLVLEGKENQLNIASLPKGMYIVKATLANGEQVAKKLIKK</sequence>
<dbReference type="InterPro" id="IPR045474">
    <property type="entry name" value="GEVED"/>
</dbReference>
<feature type="chain" id="PRO_5030967797" evidence="2">
    <location>
        <begin position="30"/>
        <end position="682"/>
    </location>
</feature>
<evidence type="ECO:0000259" key="3">
    <source>
        <dbReference type="Pfam" id="PF18962"/>
    </source>
</evidence>
<evidence type="ECO:0000256" key="2">
    <source>
        <dbReference type="SAM" id="SignalP"/>
    </source>
</evidence>
<dbReference type="Pfam" id="PF20009">
    <property type="entry name" value="GEVED"/>
    <property type="match status" value="1"/>
</dbReference>
<feature type="domain" description="GEVED" evidence="4">
    <location>
        <begin position="330"/>
        <end position="421"/>
    </location>
</feature>
<organism evidence="5 6">
    <name type="scientific">Bergeyella zoohelcum</name>
    <dbReference type="NCBI Taxonomy" id="1015"/>
    <lineage>
        <taxon>Bacteria</taxon>
        <taxon>Pseudomonadati</taxon>
        <taxon>Bacteroidota</taxon>
        <taxon>Flavobacteriia</taxon>
        <taxon>Flavobacteriales</taxon>
        <taxon>Weeksellaceae</taxon>
        <taxon>Bergeyella</taxon>
    </lineage>
</organism>
<keyword evidence="1 2" id="KW-0732">Signal</keyword>
<evidence type="ECO:0000313" key="6">
    <source>
        <dbReference type="Proteomes" id="UP000270205"/>
    </source>
</evidence>
<evidence type="ECO:0000313" key="5">
    <source>
        <dbReference type="EMBL" id="VDH02576.1"/>
    </source>
</evidence>
<dbReference type="InterPro" id="IPR026444">
    <property type="entry name" value="Secre_tail"/>
</dbReference>
<gene>
    <name evidence="5" type="ORF">NCTC12929_00039</name>
</gene>